<comment type="caution">
    <text evidence="3">The sequence shown here is derived from an EMBL/GenBank/DDBJ whole genome shotgun (WGS) entry which is preliminary data.</text>
</comment>
<evidence type="ECO:0000313" key="3">
    <source>
        <dbReference type="EMBL" id="MBM6948959.1"/>
    </source>
</evidence>
<reference evidence="3" key="2">
    <citation type="journal article" date="2021" name="Sci. Rep.">
        <title>The distribution of antibiotic resistance genes in chicken gut microbiota commensals.</title>
        <authorList>
            <person name="Juricova H."/>
            <person name="Matiasovicova J."/>
            <person name="Kubasova T."/>
            <person name="Cejkova D."/>
            <person name="Rychlik I."/>
        </authorList>
    </citation>
    <scope>NUCLEOTIDE SEQUENCE</scope>
    <source>
        <strain evidence="3">An582</strain>
    </source>
</reference>
<dbReference type="InterPro" id="IPR012338">
    <property type="entry name" value="Beta-lactam/transpept-like"/>
</dbReference>
<dbReference type="PANTHER" id="PTHR22935:SF95">
    <property type="entry name" value="BETA-LACTAMASE-LIKE 1-RELATED"/>
    <property type="match status" value="1"/>
</dbReference>
<reference evidence="3" key="1">
    <citation type="submission" date="2020-08" db="EMBL/GenBank/DDBJ databases">
        <authorList>
            <person name="Cejkova D."/>
            <person name="Kubasova T."/>
            <person name="Jahodarova E."/>
            <person name="Rychlik I."/>
        </authorList>
    </citation>
    <scope>NUCLEOTIDE SEQUENCE</scope>
    <source>
        <strain evidence="3">An582</strain>
    </source>
</reference>
<gene>
    <name evidence="3" type="ORF">H6A20_09880</name>
</gene>
<dbReference type="RefSeq" id="WP_204906960.1">
    <property type="nucleotide sequence ID" value="NZ_JACJKS010000014.1"/>
</dbReference>
<evidence type="ECO:0000256" key="1">
    <source>
        <dbReference type="ARBA" id="ARBA00038473"/>
    </source>
</evidence>
<dbReference type="Pfam" id="PF00144">
    <property type="entry name" value="Beta-lactamase"/>
    <property type="match status" value="1"/>
</dbReference>
<dbReference type="InterPro" id="IPR051478">
    <property type="entry name" value="Beta-lactamase-like_AB/R"/>
</dbReference>
<protein>
    <submittedName>
        <fullName evidence="3">Beta-lactamase family protein</fullName>
    </submittedName>
</protein>
<dbReference type="Proteomes" id="UP000705508">
    <property type="component" value="Unassembled WGS sequence"/>
</dbReference>
<organism evidence="3 4">
    <name type="scientific">Mordavella massiliensis</name>
    <dbReference type="NCBI Taxonomy" id="1871024"/>
    <lineage>
        <taxon>Bacteria</taxon>
        <taxon>Bacillati</taxon>
        <taxon>Bacillota</taxon>
        <taxon>Clostridia</taxon>
        <taxon>Eubacteriales</taxon>
        <taxon>Clostridiaceae</taxon>
        <taxon>Mordavella</taxon>
    </lineage>
</organism>
<evidence type="ECO:0000313" key="4">
    <source>
        <dbReference type="Proteomes" id="UP000705508"/>
    </source>
</evidence>
<dbReference type="PANTHER" id="PTHR22935">
    <property type="entry name" value="PENICILLIN-BINDING PROTEIN"/>
    <property type="match status" value="1"/>
</dbReference>
<proteinExistence type="inferred from homology"/>
<sequence>MNSDKKAFGNNTEKMNTLIRKLCKKSKVIGANIALFNNETILYDYNYGYANKEDNLKSTNESLYMIGSNTKLLTALSIFKLLENGELSLDDDIKKYIPEFEIQSTFEYEKITIENLLMHRSGLIADLYNLILDPSRDYHEVIDELKNTYLTFIPGQVFSYSNVGYTLLGIIIERISGLKYAEYIKRIIAQPLGINIHFLKCDDEKKSFASCMSLNYTKYGEPVEELTTTMLPAGSNTYMSINDFVKLGQLFLNKDIILKKSTFELMEKLNVPEQIDNDLFNVGYGLIHNNYNFDKAVGKVLGHGGDTIFHHSVFNYIPSLNIGIVAVTNSEQGAALSKTLALTIFTEYLKSKGYDTNFSVEHKPANINCEKYIGKYVTGVGLLEIDKNNKGELISTVSKYPVKLIPCEDEFLQCYPNKWILKLPSVKKAIKGIRIKGINYFNNEVLIIEQTSSNNKTLNILGCRYSETLIPNTFKNACGYYEVTNIKREYIDCKILLSVEDDILKLEFGLRDLKIVFCLTVIDDNTAVTQGIGKYAKEIVQISKDKDDVYLAYNGLNCKRVK</sequence>
<dbReference type="EMBL" id="JACJKS010000014">
    <property type="protein sequence ID" value="MBM6948959.1"/>
    <property type="molecule type" value="Genomic_DNA"/>
</dbReference>
<comment type="similarity">
    <text evidence="1">Belongs to the beta-lactamase family.</text>
</comment>
<feature type="domain" description="Beta-lactamase-related" evidence="2">
    <location>
        <begin position="17"/>
        <end position="335"/>
    </location>
</feature>
<name>A0A938XBX0_9CLOT</name>
<evidence type="ECO:0000259" key="2">
    <source>
        <dbReference type="Pfam" id="PF00144"/>
    </source>
</evidence>
<dbReference type="AlphaFoldDB" id="A0A938XBX0"/>
<accession>A0A938XBX0</accession>
<dbReference type="SUPFAM" id="SSF56601">
    <property type="entry name" value="beta-lactamase/transpeptidase-like"/>
    <property type="match status" value="1"/>
</dbReference>
<dbReference type="InterPro" id="IPR001466">
    <property type="entry name" value="Beta-lactam-related"/>
</dbReference>
<dbReference type="Gene3D" id="3.40.710.10">
    <property type="entry name" value="DD-peptidase/beta-lactamase superfamily"/>
    <property type="match status" value="1"/>
</dbReference>